<dbReference type="PANTHER" id="PTHR23150:SF19">
    <property type="entry name" value="FORMYLGLYCINE-GENERATING ENZYME"/>
    <property type="match status" value="1"/>
</dbReference>
<dbReference type="InterPro" id="IPR051043">
    <property type="entry name" value="Sulfatase_Mod_Factor_Kinase"/>
</dbReference>
<dbReference type="Pfam" id="PF03781">
    <property type="entry name" value="FGE-sulfatase"/>
    <property type="match status" value="1"/>
</dbReference>
<dbReference type="EC" id="1.8.3.7" evidence="2"/>
<keyword evidence="2" id="KW-0560">Oxidoreductase</keyword>
<dbReference type="GO" id="GO:0120147">
    <property type="term" value="F:formylglycine-generating oxidase activity"/>
    <property type="evidence" value="ECO:0007669"/>
    <property type="project" value="UniProtKB-EC"/>
</dbReference>
<dbReference type="InterPro" id="IPR005532">
    <property type="entry name" value="SUMF_dom"/>
</dbReference>
<sequence>MVEASARKEPLAGHRTPLKYKQLVFRQKVDMADCCSPGAGAREHSTPGPTLPLRAVGGHPPTGTAGTTQTNQANQTNDAQIPGGTFTMGDPFNEGYEADGEVPLHEVSISEFRISATTVTNQEFAEFVDATGHRTESENFGTSAVFHLAVKAEPHDILNRVNNVPWWLNVRGASWAHPAGPLSNWTDIPDHPVTHVSYNDALAYCEWAGRRLPTEAEWEYAARGGLAGQRYPWGNELHKNTSGTAAHNCNIWQGDFPSRNTEDDGYLTTAPARSFSPNGYGLFQTSGNVWEWCSDWFLPKYYKTCLAQGTLENPQGPTIGRGRVMRGGSYLCHDSYCNRYRLAARSSNTPDSASGNLGFRTVAL</sequence>
<dbReference type="EMBL" id="JBEPSN010000011">
    <property type="protein sequence ID" value="MET4541964.1"/>
    <property type="molecule type" value="Genomic_DNA"/>
</dbReference>
<protein>
    <submittedName>
        <fullName evidence="2">Sulfatase modifying factor 1</fullName>
        <ecNumber evidence="2">1.8.3.7</ecNumber>
    </submittedName>
</protein>
<evidence type="ECO:0000313" key="3">
    <source>
        <dbReference type="Proteomes" id="UP001549307"/>
    </source>
</evidence>
<evidence type="ECO:0000259" key="1">
    <source>
        <dbReference type="Pfam" id="PF03781"/>
    </source>
</evidence>
<dbReference type="SUPFAM" id="SSF56436">
    <property type="entry name" value="C-type lectin-like"/>
    <property type="match status" value="1"/>
</dbReference>
<accession>A0ABV2PBJ3</accession>
<comment type="caution">
    <text evidence="2">The sequence shown here is derived from an EMBL/GenBank/DDBJ whole genome shotgun (WGS) entry which is preliminary data.</text>
</comment>
<evidence type="ECO:0000313" key="2">
    <source>
        <dbReference type="EMBL" id="MET4541964.1"/>
    </source>
</evidence>
<name>A0ABV2PBJ3_9MICC</name>
<proteinExistence type="predicted"/>
<reference evidence="2 3" key="1">
    <citation type="submission" date="2024-06" db="EMBL/GenBank/DDBJ databases">
        <title>Sorghum-associated microbial communities from plants grown in Nebraska, USA.</title>
        <authorList>
            <person name="Schachtman D."/>
        </authorList>
    </citation>
    <scope>NUCLEOTIDE SEQUENCE [LARGE SCALE GENOMIC DNA]</scope>
    <source>
        <strain evidence="2 3">3552</strain>
    </source>
</reference>
<dbReference type="Gene3D" id="3.90.1580.10">
    <property type="entry name" value="paralog of FGE (formylglycine-generating enzyme)"/>
    <property type="match status" value="1"/>
</dbReference>
<organism evidence="2 3">
    <name type="scientific">Arthrobacter bambusae</name>
    <dbReference type="NCBI Taxonomy" id="1338426"/>
    <lineage>
        <taxon>Bacteria</taxon>
        <taxon>Bacillati</taxon>
        <taxon>Actinomycetota</taxon>
        <taxon>Actinomycetes</taxon>
        <taxon>Micrococcales</taxon>
        <taxon>Micrococcaceae</taxon>
        <taxon>Arthrobacter</taxon>
    </lineage>
</organism>
<dbReference type="PANTHER" id="PTHR23150">
    <property type="entry name" value="SULFATASE MODIFYING FACTOR 1, 2"/>
    <property type="match status" value="1"/>
</dbReference>
<dbReference type="InterPro" id="IPR016187">
    <property type="entry name" value="CTDL_fold"/>
</dbReference>
<dbReference type="InterPro" id="IPR042095">
    <property type="entry name" value="SUMF_sf"/>
</dbReference>
<keyword evidence="3" id="KW-1185">Reference proteome</keyword>
<gene>
    <name evidence="2" type="ORF">ABIE37_003767</name>
</gene>
<dbReference type="Proteomes" id="UP001549307">
    <property type="component" value="Unassembled WGS sequence"/>
</dbReference>
<feature type="domain" description="Sulfatase-modifying factor enzyme-like" evidence="1">
    <location>
        <begin position="80"/>
        <end position="362"/>
    </location>
</feature>